<reference evidence="2" key="2">
    <citation type="journal article" date="2018" name="Mol. Plant Microbe Interact.">
        <title>Genome sequence resources for the wheat stripe rust pathogen (Puccinia striiformis f. sp. tritici) and the barley stripe rust pathogen (Puccinia striiformis f. sp. hordei).</title>
        <authorList>
            <person name="Xia C."/>
            <person name="Wang M."/>
            <person name="Yin C."/>
            <person name="Cornejo O.E."/>
            <person name="Hulbert S.H."/>
            <person name="Chen X."/>
        </authorList>
    </citation>
    <scope>NUCLEOTIDE SEQUENCE [LARGE SCALE GENOMIC DNA]</scope>
    <source>
        <strain evidence="2">93-210</strain>
    </source>
</reference>
<dbReference type="Proteomes" id="UP001060170">
    <property type="component" value="Chromosome 16"/>
</dbReference>
<proteinExistence type="predicted"/>
<protein>
    <submittedName>
        <fullName evidence="1">Uncharacterized protein</fullName>
    </submittedName>
</protein>
<sequence length="681" mass="77895">IRINTQLIPRASTWLVIGTQQTPFYSSMTKLQWPKIVILLQGLILCSCLCQSAHGDTNGKTISDVISLADMTKPEVPHVDSDGCVIATASMDSPSKTHSGMEKLSAIRADEEIWPSTVIETPTRSTRDIRPQLDYDYPNISSRFYYVIPNIRPTVEFVFLIWDYLRRIGFTQYFTKSAQENKTRELATQGIDISEYADASASADQFMKKKKKYTVQEIPSFAGRMSAEREKISLSRSTSMIEDLNGPGRKERLEDLVSKEKAETTKGSQDPSIEKSSITFQESSLGEASISSHTMLSYLTLCLAPRKQIFLEKTRDEIPDRSHIQTEGHKGRMKKLRKKFQSLRYAIRGFNVWRSKELSPERSAILDIPNNSADQFIEYKERYTVQEIPPFAGRTLGTERQKIKLSKSTSVKGDFNGTGRKHRLDDLLYVGTAKSSQGSQDRSIEIDSNTIQENSLATGTKRPNNTQKETEDYLRRKKILDKIVRTERTIYEKAHGNDPQDLVLFEKKYDDLLKVGFENQGVREFWESKAKEAKVSPGTFHFTVIVMELLFESFRHGMSINKVVADAMQEALGLGRALKKAMELAIWVLHRKLANLLPLKLPEIQRKIILHDYKSWPQVMNPDQETHDQDLEDFFTYMLSSCDEIAAYVINRNYKDQDKVKIHMALKKYTQEHRNKAAPVI</sequence>
<comment type="caution">
    <text evidence="1">The sequence shown here is derived from an EMBL/GenBank/DDBJ whole genome shotgun (WGS) entry which is preliminary data.</text>
</comment>
<dbReference type="EMBL" id="CM045880">
    <property type="protein sequence ID" value="KAI7938178.1"/>
    <property type="molecule type" value="Genomic_DNA"/>
</dbReference>
<name>A0ACC0DRN5_9BASI</name>
<evidence type="ECO:0000313" key="1">
    <source>
        <dbReference type="EMBL" id="KAI7938178.1"/>
    </source>
</evidence>
<reference evidence="1 2" key="3">
    <citation type="journal article" date="2022" name="Microbiol. Spectr.">
        <title>Folding features and dynamics of 3D genome architecture in plant fungal pathogens.</title>
        <authorList>
            <person name="Xia C."/>
        </authorList>
    </citation>
    <scope>NUCLEOTIDE SEQUENCE [LARGE SCALE GENOMIC DNA]</scope>
    <source>
        <strain evidence="1 2">93-210</strain>
    </source>
</reference>
<evidence type="ECO:0000313" key="2">
    <source>
        <dbReference type="Proteomes" id="UP001060170"/>
    </source>
</evidence>
<accession>A0ACC0DRN5</accession>
<keyword evidence="2" id="KW-1185">Reference proteome</keyword>
<feature type="non-terminal residue" evidence="1">
    <location>
        <position position="1"/>
    </location>
</feature>
<reference evidence="2" key="1">
    <citation type="journal article" date="2018" name="BMC Genomics">
        <title>Genomic insights into host adaptation between the wheat stripe rust pathogen (Puccinia striiformis f. sp. tritici) and the barley stripe rust pathogen (Puccinia striiformis f. sp. hordei).</title>
        <authorList>
            <person name="Xia C."/>
            <person name="Wang M."/>
            <person name="Yin C."/>
            <person name="Cornejo O.E."/>
            <person name="Hulbert S.H."/>
            <person name="Chen X."/>
        </authorList>
    </citation>
    <scope>NUCLEOTIDE SEQUENCE [LARGE SCALE GENOMIC DNA]</scope>
    <source>
        <strain evidence="2">93-210</strain>
    </source>
</reference>
<organism evidence="1 2">
    <name type="scientific">Puccinia striiformis f. sp. tritici</name>
    <dbReference type="NCBI Taxonomy" id="168172"/>
    <lineage>
        <taxon>Eukaryota</taxon>
        <taxon>Fungi</taxon>
        <taxon>Dikarya</taxon>
        <taxon>Basidiomycota</taxon>
        <taxon>Pucciniomycotina</taxon>
        <taxon>Pucciniomycetes</taxon>
        <taxon>Pucciniales</taxon>
        <taxon>Pucciniaceae</taxon>
        <taxon>Puccinia</taxon>
    </lineage>
</organism>
<gene>
    <name evidence="1" type="ORF">MJO28_015098</name>
</gene>